<evidence type="ECO:0000313" key="6">
    <source>
        <dbReference type="Proteomes" id="UP000630353"/>
    </source>
</evidence>
<evidence type="ECO:0000256" key="1">
    <source>
        <dbReference type="ARBA" id="ARBA00022490"/>
    </source>
</evidence>
<keyword evidence="2 3" id="KW-0694">RNA-binding</keyword>
<evidence type="ECO:0000256" key="3">
    <source>
        <dbReference type="HAMAP-Rule" id="MF_00023"/>
    </source>
</evidence>
<accession>A0A918XQZ3</accession>
<name>A0A918XQZ3_9PROT</name>
<keyword evidence="1 3" id="KW-0963">Cytoplasm</keyword>
<sequence>MAGSQGARREVARNRRARFDYQIEDTIEAGMMLTGSEVKSLREGRASINEAYAGEYQGGLALINAHIPEYKPAEPFNHEPRRIRRLLVHKREMNRLLGLIRREGYTLVPIALYFNDRGIAKLEIGLARGKKLADKREDVKKRDWERQKSRIMRERA</sequence>
<comment type="similarity">
    <text evidence="3">Belongs to the SmpB family.</text>
</comment>
<reference evidence="5" key="2">
    <citation type="submission" date="2020-09" db="EMBL/GenBank/DDBJ databases">
        <authorList>
            <person name="Sun Q."/>
            <person name="Kim S."/>
        </authorList>
    </citation>
    <scope>NUCLEOTIDE SEQUENCE</scope>
    <source>
        <strain evidence="5">KCTC 42651</strain>
    </source>
</reference>
<dbReference type="PANTHER" id="PTHR30308">
    <property type="entry name" value="TMRNA-BINDING COMPONENT OF TRANS-TRANSLATION TAGGING COMPLEX"/>
    <property type="match status" value="1"/>
</dbReference>
<gene>
    <name evidence="3 5" type="primary">smpB</name>
    <name evidence="5" type="ORF">GCM10017083_20060</name>
</gene>
<dbReference type="Pfam" id="PF01668">
    <property type="entry name" value="SmpB"/>
    <property type="match status" value="1"/>
</dbReference>
<dbReference type="EMBL" id="BMZS01000004">
    <property type="protein sequence ID" value="GHD48697.1"/>
    <property type="molecule type" value="Genomic_DNA"/>
</dbReference>
<dbReference type="RefSeq" id="WP_189988947.1">
    <property type="nucleotide sequence ID" value="NZ_BMZS01000004.1"/>
</dbReference>
<dbReference type="Proteomes" id="UP000630353">
    <property type="component" value="Unassembled WGS sequence"/>
</dbReference>
<comment type="subcellular location">
    <subcellularLocation>
        <location evidence="3">Cytoplasm</location>
    </subcellularLocation>
    <text evidence="3">The tmRNA-SmpB complex associates with stalled 70S ribosomes.</text>
</comment>
<evidence type="ECO:0000256" key="4">
    <source>
        <dbReference type="SAM" id="MobiDB-lite"/>
    </source>
</evidence>
<comment type="caution">
    <text evidence="5">The sequence shown here is derived from an EMBL/GenBank/DDBJ whole genome shotgun (WGS) entry which is preliminary data.</text>
</comment>
<dbReference type="CDD" id="cd09294">
    <property type="entry name" value="SmpB"/>
    <property type="match status" value="1"/>
</dbReference>
<feature type="region of interest" description="Disordered" evidence="4">
    <location>
        <begin position="137"/>
        <end position="156"/>
    </location>
</feature>
<dbReference type="SUPFAM" id="SSF74982">
    <property type="entry name" value="Small protein B (SmpB)"/>
    <property type="match status" value="1"/>
</dbReference>
<evidence type="ECO:0000313" key="5">
    <source>
        <dbReference type="EMBL" id="GHD48697.1"/>
    </source>
</evidence>
<protein>
    <recommendedName>
        <fullName evidence="3">SsrA-binding protein</fullName>
    </recommendedName>
    <alternativeName>
        <fullName evidence="3">Small protein B</fullName>
    </alternativeName>
</protein>
<dbReference type="NCBIfam" id="NF003843">
    <property type="entry name" value="PRK05422.1"/>
    <property type="match status" value="1"/>
</dbReference>
<dbReference type="InterPro" id="IPR023620">
    <property type="entry name" value="SmpB"/>
</dbReference>
<dbReference type="PANTHER" id="PTHR30308:SF2">
    <property type="entry name" value="SSRA-BINDING PROTEIN"/>
    <property type="match status" value="1"/>
</dbReference>
<dbReference type="HAMAP" id="MF_00023">
    <property type="entry name" value="SmpB"/>
    <property type="match status" value="1"/>
</dbReference>
<dbReference type="PROSITE" id="PS01317">
    <property type="entry name" value="SSRP"/>
    <property type="match status" value="1"/>
</dbReference>
<dbReference type="GO" id="GO:0070929">
    <property type="term" value="P:trans-translation"/>
    <property type="evidence" value="ECO:0007669"/>
    <property type="project" value="UniProtKB-UniRule"/>
</dbReference>
<reference evidence="5" key="1">
    <citation type="journal article" date="2014" name="Int. J. Syst. Evol. Microbiol.">
        <title>Complete genome sequence of Corynebacterium casei LMG S-19264T (=DSM 44701T), isolated from a smear-ripened cheese.</title>
        <authorList>
            <consortium name="US DOE Joint Genome Institute (JGI-PGF)"/>
            <person name="Walter F."/>
            <person name="Albersmeier A."/>
            <person name="Kalinowski J."/>
            <person name="Ruckert C."/>
        </authorList>
    </citation>
    <scope>NUCLEOTIDE SEQUENCE</scope>
    <source>
        <strain evidence="5">KCTC 42651</strain>
    </source>
</reference>
<comment type="function">
    <text evidence="3">Required for rescue of stalled ribosomes mediated by trans-translation. Binds to transfer-messenger RNA (tmRNA), required for stable association of tmRNA with ribosomes. tmRNA and SmpB together mimic tRNA shape, replacing the anticodon stem-loop with SmpB. tmRNA is encoded by the ssrA gene; the 2 termini fold to resemble tRNA(Ala) and it encodes a 'tag peptide', a short internal open reading frame. During trans-translation Ala-aminoacylated tmRNA acts like a tRNA, entering the A-site of stalled ribosomes, displacing the stalled mRNA. The ribosome then switches to translate the ORF on the tmRNA; the nascent peptide is terminated with the 'tag peptide' encoded by the tmRNA and targeted for degradation. The ribosome is freed to recommence translation, which seems to be the essential function of trans-translation.</text>
</comment>
<dbReference type="AlphaFoldDB" id="A0A918XQZ3"/>
<keyword evidence="6" id="KW-1185">Reference proteome</keyword>
<dbReference type="GO" id="GO:0005829">
    <property type="term" value="C:cytosol"/>
    <property type="evidence" value="ECO:0007669"/>
    <property type="project" value="TreeGrafter"/>
</dbReference>
<dbReference type="GO" id="GO:0003723">
    <property type="term" value="F:RNA binding"/>
    <property type="evidence" value="ECO:0007669"/>
    <property type="project" value="UniProtKB-UniRule"/>
</dbReference>
<organism evidence="5 6">
    <name type="scientific">Thalassobaculum fulvum</name>
    <dbReference type="NCBI Taxonomy" id="1633335"/>
    <lineage>
        <taxon>Bacteria</taxon>
        <taxon>Pseudomonadati</taxon>
        <taxon>Pseudomonadota</taxon>
        <taxon>Alphaproteobacteria</taxon>
        <taxon>Rhodospirillales</taxon>
        <taxon>Thalassobaculaceae</taxon>
        <taxon>Thalassobaculum</taxon>
    </lineage>
</organism>
<evidence type="ECO:0000256" key="2">
    <source>
        <dbReference type="ARBA" id="ARBA00022884"/>
    </source>
</evidence>
<dbReference type="GO" id="GO:0070930">
    <property type="term" value="P:trans-translation-dependent protein tagging"/>
    <property type="evidence" value="ECO:0007669"/>
    <property type="project" value="TreeGrafter"/>
</dbReference>
<dbReference type="InterPro" id="IPR020081">
    <property type="entry name" value="SsrA-bd_prot_CS"/>
</dbReference>
<dbReference type="InterPro" id="IPR000037">
    <property type="entry name" value="SsrA-bd_prot"/>
</dbReference>
<dbReference type="Gene3D" id="2.40.280.10">
    <property type="match status" value="1"/>
</dbReference>
<dbReference type="NCBIfam" id="TIGR00086">
    <property type="entry name" value="smpB"/>
    <property type="match status" value="1"/>
</dbReference>
<proteinExistence type="inferred from homology"/>